<accession>A0A2H9T2B7</accession>
<evidence type="ECO:0000259" key="1">
    <source>
        <dbReference type="Pfam" id="PF13843"/>
    </source>
</evidence>
<dbReference type="PANTHER" id="PTHR46599:SF3">
    <property type="entry name" value="PIGGYBAC TRANSPOSABLE ELEMENT-DERIVED PROTEIN 4"/>
    <property type="match status" value="1"/>
</dbReference>
<protein>
    <recommendedName>
        <fullName evidence="1">PiggyBac transposable element-derived protein domain-containing protein</fullName>
    </recommendedName>
</protein>
<gene>
    <name evidence="2" type="ORF">CI610_03723</name>
</gene>
<evidence type="ECO:0000313" key="2">
    <source>
        <dbReference type="EMBL" id="PJE77355.1"/>
    </source>
</evidence>
<feature type="domain" description="PiggyBac transposable element-derived protein" evidence="1">
    <location>
        <begin position="14"/>
        <end position="171"/>
    </location>
</feature>
<dbReference type="AlphaFoldDB" id="A0A2H9T2B7"/>
<reference evidence="2" key="1">
    <citation type="journal article" date="2017" name="Appl. Environ. Microbiol.">
        <title>Molecular characterization of an Endozoicomonas-like organism causing infection in king scallop Pecten maximus L.</title>
        <authorList>
            <person name="Cano I."/>
            <person name="van Aerle R."/>
            <person name="Ross S."/>
            <person name="Verner-Jeffreys D.W."/>
            <person name="Paley R.K."/>
            <person name="Rimmer G."/>
            <person name="Ryder D."/>
            <person name="Hooper P."/>
            <person name="Stone D."/>
            <person name="Feist S.W."/>
        </authorList>
    </citation>
    <scope>NUCLEOTIDE SEQUENCE</scope>
</reference>
<proteinExistence type="predicted"/>
<dbReference type="EMBL" id="NSIT01000711">
    <property type="protein sequence ID" value="PJE77355.1"/>
    <property type="molecule type" value="Genomic_DNA"/>
</dbReference>
<organism evidence="2">
    <name type="scientific">invertebrate metagenome</name>
    <dbReference type="NCBI Taxonomy" id="1711999"/>
    <lineage>
        <taxon>unclassified sequences</taxon>
        <taxon>metagenomes</taxon>
        <taxon>organismal metagenomes</taxon>
    </lineage>
</organism>
<comment type="caution">
    <text evidence="2">The sequence shown here is derived from an EMBL/GenBank/DDBJ whole genome shotgun (WGS) entry which is preliminary data.</text>
</comment>
<name>A0A2H9T2B7_9ZZZZ</name>
<sequence>MSVYRGRRYDPVPAGQTQGSSVVFELLEAAGLLNKGFHLITDSFFSSIDLARRLFQVGTNFTGTLRANSRDQPNAIRTPHANAGQCVYMRKRNILLCAYKERPNRKAVRLVTNCMAARNGVRKPEIVEFYNKNMGGVDLNDMLTLTYDDNRKTLKLWKKIVYNVLHRVLLNVFICYTQNTDPNQKLSRAAFI</sequence>
<dbReference type="Pfam" id="PF13843">
    <property type="entry name" value="DDE_Tnp_1_7"/>
    <property type="match status" value="1"/>
</dbReference>
<dbReference type="InterPro" id="IPR029526">
    <property type="entry name" value="PGBD"/>
</dbReference>
<dbReference type="PANTHER" id="PTHR46599">
    <property type="entry name" value="PIGGYBAC TRANSPOSABLE ELEMENT-DERIVED PROTEIN 4"/>
    <property type="match status" value="1"/>
</dbReference>